<evidence type="ECO:0008006" key="3">
    <source>
        <dbReference type="Google" id="ProtNLM"/>
    </source>
</evidence>
<dbReference type="AlphaFoldDB" id="A0A9P8XU96"/>
<dbReference type="Proteomes" id="UP000756346">
    <property type="component" value="Unassembled WGS sequence"/>
</dbReference>
<comment type="caution">
    <text evidence="1">The sequence shown here is derived from an EMBL/GenBank/DDBJ whole genome shotgun (WGS) entry which is preliminary data.</text>
</comment>
<reference evidence="1" key="1">
    <citation type="journal article" date="2021" name="Nat. Commun.">
        <title>Genetic determinants of endophytism in the Arabidopsis root mycobiome.</title>
        <authorList>
            <person name="Mesny F."/>
            <person name="Miyauchi S."/>
            <person name="Thiergart T."/>
            <person name="Pickel B."/>
            <person name="Atanasova L."/>
            <person name="Karlsson M."/>
            <person name="Huettel B."/>
            <person name="Barry K.W."/>
            <person name="Haridas S."/>
            <person name="Chen C."/>
            <person name="Bauer D."/>
            <person name="Andreopoulos W."/>
            <person name="Pangilinan J."/>
            <person name="LaButti K."/>
            <person name="Riley R."/>
            <person name="Lipzen A."/>
            <person name="Clum A."/>
            <person name="Drula E."/>
            <person name="Henrissat B."/>
            <person name="Kohler A."/>
            <person name="Grigoriev I.V."/>
            <person name="Martin F.M."/>
            <person name="Hacquard S."/>
        </authorList>
    </citation>
    <scope>NUCLEOTIDE SEQUENCE</scope>
    <source>
        <strain evidence="1">MPI-CAGE-CH-0230</strain>
    </source>
</reference>
<dbReference type="OrthoDB" id="2520703at2759"/>
<gene>
    <name evidence="1" type="ORF">B0I36DRAFT_339953</name>
</gene>
<name>A0A9P8XU96_9PEZI</name>
<dbReference type="GeneID" id="70185453"/>
<proteinExistence type="predicted"/>
<protein>
    <recommendedName>
        <fullName evidence="3">F-box domain-containing protein</fullName>
    </recommendedName>
</protein>
<keyword evidence="2" id="KW-1185">Reference proteome</keyword>
<organism evidence="1 2">
    <name type="scientific">Microdochium trichocladiopsis</name>
    <dbReference type="NCBI Taxonomy" id="1682393"/>
    <lineage>
        <taxon>Eukaryota</taxon>
        <taxon>Fungi</taxon>
        <taxon>Dikarya</taxon>
        <taxon>Ascomycota</taxon>
        <taxon>Pezizomycotina</taxon>
        <taxon>Sordariomycetes</taxon>
        <taxon>Xylariomycetidae</taxon>
        <taxon>Xylariales</taxon>
        <taxon>Microdochiaceae</taxon>
        <taxon>Microdochium</taxon>
    </lineage>
</organism>
<accession>A0A9P8XU96</accession>
<dbReference type="RefSeq" id="XP_046004899.1">
    <property type="nucleotide sequence ID" value="XM_046155907.1"/>
</dbReference>
<evidence type="ECO:0000313" key="1">
    <source>
        <dbReference type="EMBL" id="KAH7012634.1"/>
    </source>
</evidence>
<evidence type="ECO:0000313" key="2">
    <source>
        <dbReference type="Proteomes" id="UP000756346"/>
    </source>
</evidence>
<sequence length="562" mass="63232">MGADGSVATESSAHIERLPDELLLQIFAHTLLTIEQLCMVNADRGADSRQISWLCLVSSHFRTVAQPLIYQTLQFTQTDPLCDGYQFSSSQEFTYLRRRPDEIQIVRHLVLKGTPLPVARLLEAFEDPAIQSQIQQTYSTSFCTFLDSLIVEAREVTTTWPHSVDVSRYRGHYVLSYDLLALWSLTLADQVEFASLRVVADSHGSLLARFFSFCGRALGTADRGLQARLPSPLSRLHTLELTPMENDIGTVSNAAVSAFLSFQGLVSCYTSYLSWGRGSSAPSNPGAPSRPWPIAPHIQRLELRSAAFPGTPRNPKSSSLVIRDLVLRELGSDLRSLVVDVDPGDADAYDEYPRARIDFGPLGEAIRTYGTGLRRFELQLYKTAAGQFEERDSGVLGNLRAANIKLEWLSAPMSRLTYFERPKDGVGAYPGDHDKAYIPPDFADLGDYLPPSLRYFWTSIPNPRFYNPVPQHDLSHDLGSLLASAEAKLPQLEWVLVHAPYPNYQLRQGYRTYQYWAEETMGPFHYLYRRRQGPGCRNTLGPKQHPPEWKQAIKHEIAMSFE</sequence>
<dbReference type="EMBL" id="JAGTJQ010000014">
    <property type="protein sequence ID" value="KAH7012634.1"/>
    <property type="molecule type" value="Genomic_DNA"/>
</dbReference>